<evidence type="ECO:0000313" key="2">
    <source>
        <dbReference type="Proteomes" id="UP000001075"/>
    </source>
</evidence>
<gene>
    <name evidence="1" type="ORF">I79_003552</name>
</gene>
<reference evidence="2" key="1">
    <citation type="journal article" date="2011" name="Nat. Biotechnol.">
        <title>The genomic sequence of the Chinese hamster ovary (CHO)-K1 cell line.</title>
        <authorList>
            <person name="Xu X."/>
            <person name="Nagarajan H."/>
            <person name="Lewis N.E."/>
            <person name="Pan S."/>
            <person name="Cai Z."/>
            <person name="Liu X."/>
            <person name="Chen W."/>
            <person name="Xie M."/>
            <person name="Wang W."/>
            <person name="Hammond S."/>
            <person name="Andersen M.R."/>
            <person name="Neff N."/>
            <person name="Passarelli B."/>
            <person name="Koh W."/>
            <person name="Fan H.C."/>
            <person name="Wang J."/>
            <person name="Gui Y."/>
            <person name="Lee K.H."/>
            <person name="Betenbaugh M.J."/>
            <person name="Quake S.R."/>
            <person name="Famili I."/>
            <person name="Palsson B.O."/>
            <person name="Wang J."/>
        </authorList>
    </citation>
    <scope>NUCLEOTIDE SEQUENCE [LARGE SCALE GENOMIC DNA]</scope>
    <source>
        <strain evidence="2">CHO K1 cell line</strain>
    </source>
</reference>
<dbReference type="Proteomes" id="UP000001075">
    <property type="component" value="Unassembled WGS sequence"/>
</dbReference>
<sequence length="74" mass="8254">MIQDGEAEPTGYVIQKRGYGQWDFRNKFNFGFPTFSDQKIKAGLRRPLSSESCYVSSFGKAKAGGREKGFPIIG</sequence>
<accession>G3H076</accession>
<name>G3H076_CRIGR</name>
<organism evidence="1 2">
    <name type="scientific">Cricetulus griseus</name>
    <name type="common">Chinese hamster</name>
    <name type="synonym">Cricetulus barabensis griseus</name>
    <dbReference type="NCBI Taxonomy" id="10029"/>
    <lineage>
        <taxon>Eukaryota</taxon>
        <taxon>Metazoa</taxon>
        <taxon>Chordata</taxon>
        <taxon>Craniata</taxon>
        <taxon>Vertebrata</taxon>
        <taxon>Euteleostomi</taxon>
        <taxon>Mammalia</taxon>
        <taxon>Eutheria</taxon>
        <taxon>Euarchontoglires</taxon>
        <taxon>Glires</taxon>
        <taxon>Rodentia</taxon>
        <taxon>Myomorpha</taxon>
        <taxon>Muroidea</taxon>
        <taxon>Cricetidae</taxon>
        <taxon>Cricetinae</taxon>
        <taxon>Cricetulus</taxon>
    </lineage>
</organism>
<proteinExistence type="predicted"/>
<dbReference type="AlphaFoldDB" id="G3H076"/>
<evidence type="ECO:0000313" key="1">
    <source>
        <dbReference type="EMBL" id="EGW03450.1"/>
    </source>
</evidence>
<dbReference type="InParanoid" id="G3H076"/>
<protein>
    <submittedName>
        <fullName evidence="1">Uncharacterized protein</fullName>
    </submittedName>
</protein>
<dbReference type="EMBL" id="JH000088">
    <property type="protein sequence ID" value="EGW03450.1"/>
    <property type="molecule type" value="Genomic_DNA"/>
</dbReference>